<dbReference type="Proteomes" id="UP000515744">
    <property type="component" value="Chromosome"/>
</dbReference>
<dbReference type="RefSeq" id="WP_182159715.1">
    <property type="nucleotide sequence ID" value="NZ_CP050531.1"/>
</dbReference>
<dbReference type="GO" id="GO:0003677">
    <property type="term" value="F:DNA binding"/>
    <property type="evidence" value="ECO:0007669"/>
    <property type="project" value="InterPro"/>
</dbReference>
<evidence type="ECO:0000313" key="4">
    <source>
        <dbReference type="Proteomes" id="UP000515744"/>
    </source>
</evidence>
<gene>
    <name evidence="3" type="ORF">HC358_02130</name>
</gene>
<dbReference type="Pfam" id="PF01548">
    <property type="entry name" value="DEDD_Tnp_IS110"/>
    <property type="match status" value="1"/>
</dbReference>
<proteinExistence type="predicted"/>
<feature type="domain" description="Transposase IS116/IS110/IS902 C-terminal" evidence="2">
    <location>
        <begin position="231"/>
        <end position="313"/>
    </location>
</feature>
<name>A0A7G5C9L6_WOLPI</name>
<reference evidence="4" key="1">
    <citation type="journal article" date="2020" name="Mol. Biol.">
        <title>Life and death of selfish genes: comparative genomics reveals the dynamic evolution of cytoplasmic incompatibility.</title>
        <authorList>
            <person name="Martinez J."/>
            <person name="Klasson L."/>
            <person name="Welch J."/>
            <person name="Jiggins F.M."/>
        </authorList>
    </citation>
    <scope>NUCLEOTIDE SEQUENCE [LARGE SCALE GENOMIC DNA]</scope>
</reference>
<evidence type="ECO:0000259" key="1">
    <source>
        <dbReference type="Pfam" id="PF01548"/>
    </source>
</evidence>
<dbReference type="NCBIfam" id="NF033542">
    <property type="entry name" value="transpos_IS110"/>
    <property type="match status" value="1"/>
</dbReference>
<dbReference type="InterPro" id="IPR002525">
    <property type="entry name" value="Transp_IS110-like_N"/>
</dbReference>
<dbReference type="GO" id="GO:0004803">
    <property type="term" value="F:transposase activity"/>
    <property type="evidence" value="ECO:0007669"/>
    <property type="project" value="InterPro"/>
</dbReference>
<dbReference type="GO" id="GO:0006313">
    <property type="term" value="P:DNA transposition"/>
    <property type="evidence" value="ECO:0007669"/>
    <property type="project" value="InterPro"/>
</dbReference>
<evidence type="ECO:0000259" key="2">
    <source>
        <dbReference type="Pfam" id="PF02371"/>
    </source>
</evidence>
<protein>
    <submittedName>
        <fullName evidence="3">IS110 family transposase</fullName>
    </submittedName>
</protein>
<dbReference type="EMBL" id="CP050531">
    <property type="protein sequence ID" value="QMV45900.1"/>
    <property type="molecule type" value="Genomic_DNA"/>
</dbReference>
<dbReference type="Pfam" id="PF02371">
    <property type="entry name" value="Transposase_20"/>
    <property type="match status" value="1"/>
</dbReference>
<dbReference type="InterPro" id="IPR047650">
    <property type="entry name" value="Transpos_IS110"/>
</dbReference>
<evidence type="ECO:0000313" key="3">
    <source>
        <dbReference type="EMBL" id="QMV45900.1"/>
    </source>
</evidence>
<accession>A0A7G5C9L6</accession>
<feature type="domain" description="Transposase IS110-like N-terminal" evidence="1">
    <location>
        <begin position="23"/>
        <end position="168"/>
    </location>
</feature>
<sequence length="341" mass="38143">MNWFFKNNLNFYSRSSLIKYYSGLDISLKETFISIVDEKGKIVKEEVVASESSAIAEFLLSQSREYESIGIESGQLSISMCKELRSFRLPVICVDARHMAAALSARINKNDKNDARGIAQMMRAGLYKEVLVKSDESCQVKVALGSRRQLMYCREQIMGTIRGLLKIYGIKLGKKSKIVIFSLKVQEAIKDLDKVSKDSIEALVCSLEIIEESIKKLDKILSEKGKKDEDCKLLTTVPGVGIIVAMTYKATIDNPHRFEISDTVGAYMGLTPRQYASGEVNRHGSISKMGPVECRNMLYEAAHTILTVSKKKFKLKSWGCKKEGCKESSSCISKKTSCNYA</sequence>
<organism evidence="3 4">
    <name type="scientific">Wolbachia pipientis</name>
    <dbReference type="NCBI Taxonomy" id="955"/>
    <lineage>
        <taxon>Bacteria</taxon>
        <taxon>Pseudomonadati</taxon>
        <taxon>Pseudomonadota</taxon>
        <taxon>Alphaproteobacteria</taxon>
        <taxon>Rickettsiales</taxon>
        <taxon>Anaplasmataceae</taxon>
        <taxon>Wolbachieae</taxon>
        <taxon>Wolbachia</taxon>
    </lineage>
</organism>
<dbReference type="PANTHER" id="PTHR33055:SF3">
    <property type="entry name" value="PUTATIVE TRANSPOSASE FOR IS117-RELATED"/>
    <property type="match status" value="1"/>
</dbReference>
<dbReference type="InterPro" id="IPR003346">
    <property type="entry name" value="Transposase_20"/>
</dbReference>
<dbReference type="AlphaFoldDB" id="A0A7G5C9L6"/>
<reference evidence="3 4" key="2">
    <citation type="journal article" date="2020" name="Mol. Biol. Evol.">
        <title>Life and death of selfish genes: comparative genomics reveals the dynamic evolution of cytoplasmic incompatibility.</title>
        <authorList>
            <person name="Martinez J."/>
            <person name="Klasson L."/>
            <person name="Welch J."/>
            <person name="Jiggins F.M."/>
        </authorList>
    </citation>
    <scope>NUCLEOTIDE SEQUENCE [LARGE SCALE GENOMIC DNA]</scope>
    <source>
        <strain evidence="3">WStv</strain>
    </source>
</reference>
<dbReference type="PANTHER" id="PTHR33055">
    <property type="entry name" value="TRANSPOSASE FOR INSERTION SEQUENCE ELEMENT IS1111A"/>
    <property type="match status" value="1"/>
</dbReference>